<proteinExistence type="inferred from homology"/>
<dbReference type="SMART" id="SM00326">
    <property type="entry name" value="SH3"/>
    <property type="match status" value="1"/>
</dbReference>
<dbReference type="InterPro" id="IPR036028">
    <property type="entry name" value="SH3-like_dom_sf"/>
</dbReference>
<dbReference type="Proteomes" id="UP000695022">
    <property type="component" value="Unplaced"/>
</dbReference>
<organism evidence="8 9">
    <name type="scientific">Priapulus caudatus</name>
    <name type="common">Priapulid worm</name>
    <dbReference type="NCBI Taxonomy" id="37621"/>
    <lineage>
        <taxon>Eukaryota</taxon>
        <taxon>Metazoa</taxon>
        <taxon>Ecdysozoa</taxon>
        <taxon>Scalidophora</taxon>
        <taxon>Priapulida</taxon>
        <taxon>Priapulimorpha</taxon>
        <taxon>Priapulimorphida</taxon>
        <taxon>Priapulidae</taxon>
        <taxon>Priapulus</taxon>
    </lineage>
</organism>
<dbReference type="InterPro" id="IPR045573">
    <property type="entry name" value="Fut8_N_cat"/>
</dbReference>
<protein>
    <submittedName>
        <fullName evidence="9">Alpha-(1,6)-fucosyltransferase-like</fullName>
    </submittedName>
</protein>
<sequence length="413" mass="46658">MDGLGEWRKKEADDLAELVQKRLHRLQNPTNCADAKKLVCNVNKGCGYGCQVHHLTYCLMIAYGSQRTLILNSKGWRYSHEGWEKVFLPISDTCTSTMGGSSGHWTDEAGMKNLQIVDLPIIDSIKPRPAYLPLAIPDDLADRLMRLHGNPAVWWTGQLVRFLTRPQSELQRDIDQVREKLGFLSPIVGVHIRRTDKVGTEAALHTVQEYMYHVEDYYQKLELRWPVKVKRVYIATDEPRVLSEARKLYPGYTFLGDESVARTASLGQRYSDASLRGIILDIHFLSQSDYLVCTFSSQVCRLAYEMLNTIHPDASAWFRSLDDIYYFGGQHAHNQRALYKHEKSSVQEIDINVGDVVGIAGNHWDGFSKGLNRNTGQQGLYPSFKVEDIVDIVKMPTYDDDDGGGGGGDGRGE</sequence>
<dbReference type="PROSITE" id="PS51659">
    <property type="entry name" value="GT23"/>
    <property type="match status" value="1"/>
</dbReference>
<keyword evidence="3 5" id="KW-0808">Transferase</keyword>
<evidence type="ECO:0000256" key="5">
    <source>
        <dbReference type="PROSITE-ProRule" id="PRU00992"/>
    </source>
</evidence>
<dbReference type="Pfam" id="PF19745">
    <property type="entry name" value="FUT8_N_cat"/>
    <property type="match status" value="1"/>
</dbReference>
<dbReference type="InterPro" id="IPR035653">
    <property type="entry name" value="Fut8_SH3"/>
</dbReference>
<dbReference type="RefSeq" id="XP_014661833.1">
    <property type="nucleotide sequence ID" value="XM_014806347.1"/>
</dbReference>
<keyword evidence="8" id="KW-1185">Reference proteome</keyword>
<feature type="region of interest" description="Important for donor substrate binding" evidence="5">
    <location>
        <begin position="193"/>
        <end position="194"/>
    </location>
</feature>
<dbReference type="PANTHER" id="PTHR13132">
    <property type="entry name" value="ALPHA- 1,6 -FUCOSYLTRANSFERASE"/>
    <property type="match status" value="1"/>
</dbReference>
<dbReference type="SUPFAM" id="SSF50044">
    <property type="entry name" value="SH3-domain"/>
    <property type="match status" value="1"/>
</dbReference>
<gene>
    <name evidence="9" type="primary">LOC106804937</name>
</gene>
<dbReference type="InterPro" id="IPR001452">
    <property type="entry name" value="SH3_domain"/>
</dbReference>
<reference evidence="9" key="1">
    <citation type="submission" date="2025-08" db="UniProtKB">
        <authorList>
            <consortium name="RefSeq"/>
        </authorList>
    </citation>
    <scope>IDENTIFICATION</scope>
</reference>
<dbReference type="CDD" id="cd11792">
    <property type="entry name" value="SH3_Fut8"/>
    <property type="match status" value="1"/>
</dbReference>
<keyword evidence="2 5" id="KW-0328">Glycosyltransferase</keyword>
<dbReference type="GeneID" id="106804937"/>
<evidence type="ECO:0000259" key="6">
    <source>
        <dbReference type="PROSITE" id="PS50002"/>
    </source>
</evidence>
<comment type="similarity">
    <text evidence="5">Belongs to the glycosyltransferase 23 family.</text>
</comment>
<evidence type="ECO:0000256" key="3">
    <source>
        <dbReference type="ARBA" id="ARBA00022679"/>
    </source>
</evidence>
<feature type="domain" description="GT23" evidence="7">
    <location>
        <begin position="34"/>
        <end position="321"/>
    </location>
</feature>
<dbReference type="PROSITE" id="PS50002">
    <property type="entry name" value="SH3"/>
    <property type="match status" value="1"/>
</dbReference>
<dbReference type="Gene3D" id="3.40.50.11350">
    <property type="match status" value="1"/>
</dbReference>
<evidence type="ECO:0000313" key="9">
    <source>
        <dbReference type="RefSeq" id="XP_014661833.1"/>
    </source>
</evidence>
<evidence type="ECO:0000259" key="7">
    <source>
        <dbReference type="PROSITE" id="PS51659"/>
    </source>
</evidence>
<dbReference type="InterPro" id="IPR027350">
    <property type="entry name" value="GT23_dom"/>
</dbReference>
<evidence type="ECO:0000256" key="4">
    <source>
        <dbReference type="PROSITE-ProRule" id="PRU00192"/>
    </source>
</evidence>
<keyword evidence="1 4" id="KW-0728">SH3 domain</keyword>
<accession>A0ABM1DPG2</accession>
<dbReference type="PANTHER" id="PTHR13132:SF29">
    <property type="entry name" value="ALPHA-(1,6)-FUCOSYLTRANSFERASE"/>
    <property type="match status" value="1"/>
</dbReference>
<evidence type="ECO:0000313" key="8">
    <source>
        <dbReference type="Proteomes" id="UP000695022"/>
    </source>
</evidence>
<evidence type="ECO:0000256" key="1">
    <source>
        <dbReference type="ARBA" id="ARBA00022443"/>
    </source>
</evidence>
<evidence type="ECO:0000256" key="2">
    <source>
        <dbReference type="ARBA" id="ARBA00022676"/>
    </source>
</evidence>
<feature type="domain" description="SH3" evidence="6">
    <location>
        <begin position="330"/>
        <end position="391"/>
    </location>
</feature>
<name>A0ABM1DPG2_PRICU</name>
<dbReference type="Gene3D" id="2.30.30.40">
    <property type="entry name" value="SH3 Domains"/>
    <property type="match status" value="1"/>
</dbReference>
<dbReference type="CDD" id="cd11300">
    <property type="entry name" value="Fut8_like"/>
    <property type="match status" value="1"/>
</dbReference>